<dbReference type="AlphaFoldDB" id="A0AA86MWM2"/>
<dbReference type="InterPro" id="IPR000387">
    <property type="entry name" value="Tyr_Pase_dom"/>
</dbReference>
<dbReference type="InterPro" id="IPR029021">
    <property type="entry name" value="Prot-tyrosine_phosphatase-like"/>
</dbReference>
<dbReference type="RefSeq" id="WP_289267348.1">
    <property type="nucleotide sequence ID" value="NZ_OX365700.1"/>
</dbReference>
<dbReference type="GO" id="GO:0004721">
    <property type="term" value="F:phosphoprotein phosphatase activity"/>
    <property type="evidence" value="ECO:0007669"/>
    <property type="project" value="InterPro"/>
</dbReference>
<evidence type="ECO:0000256" key="1">
    <source>
        <dbReference type="ARBA" id="ARBA00009580"/>
    </source>
</evidence>
<name>A0AA86MWM2_9BACT</name>
<dbReference type="EMBL" id="OX365700">
    <property type="protein sequence ID" value="CAI4030357.1"/>
    <property type="molecule type" value="Genomic_DNA"/>
</dbReference>
<keyword evidence="4" id="KW-1185">Reference proteome</keyword>
<evidence type="ECO:0000313" key="3">
    <source>
        <dbReference type="EMBL" id="CAI4030357.1"/>
    </source>
</evidence>
<dbReference type="PROSITE" id="PS00383">
    <property type="entry name" value="TYR_PHOSPHATASE_1"/>
    <property type="match status" value="1"/>
</dbReference>
<reference evidence="3" key="1">
    <citation type="submission" date="2022-10" db="EMBL/GenBank/DDBJ databases">
        <authorList>
            <person name="Koch H."/>
        </authorList>
    </citation>
    <scope>NUCLEOTIDE SEQUENCE</scope>
    <source>
        <strain evidence="3">DNF</strain>
    </source>
</reference>
<dbReference type="KEGG" id="nti:DNFV4_00785"/>
<proteinExistence type="inferred from homology"/>
<dbReference type="Gene3D" id="3.90.190.10">
    <property type="entry name" value="Protein tyrosine phosphatase superfamily"/>
    <property type="match status" value="1"/>
</dbReference>
<dbReference type="Proteomes" id="UP001179121">
    <property type="component" value="Chromosome"/>
</dbReference>
<accession>A0AA86MWM2</accession>
<dbReference type="InterPro" id="IPR016130">
    <property type="entry name" value="Tyr_Pase_AS"/>
</dbReference>
<feature type="domain" description="Tyrosine specific protein phosphatases" evidence="2">
    <location>
        <begin position="116"/>
        <end position="184"/>
    </location>
</feature>
<sequence>MRIGFRSNSHPGTVAFKKCVLVCLAVILIAPAAYGVYRWEQGNFAVVSAEAVYRSRQLDAHELADIIRHYRIRSILNLRGKNHGADWYREEVWAAGILNVHLYDYGISANRDLDEAEIADLIAILHDAPKPLLIHCKSGADRTSLVAALYLYEVEGISSSTASNQLSLLYGHLPALLGSSTQAMDRTFWRHVGGYRLLR</sequence>
<evidence type="ECO:0000259" key="2">
    <source>
        <dbReference type="PROSITE" id="PS50056"/>
    </source>
</evidence>
<dbReference type="InterPro" id="IPR026893">
    <property type="entry name" value="Tyr/Ser_Pase_IphP-type"/>
</dbReference>
<dbReference type="PANTHER" id="PTHR31126:SF72">
    <property type="entry name" value="DUAL SPECIFICITY PROTEIN PHOSPHATASE TPBA"/>
    <property type="match status" value="1"/>
</dbReference>
<evidence type="ECO:0000313" key="4">
    <source>
        <dbReference type="Proteomes" id="UP001179121"/>
    </source>
</evidence>
<organism evidence="3 4">
    <name type="scientific">Nitrospira tepida</name>
    <dbReference type="NCBI Taxonomy" id="2973512"/>
    <lineage>
        <taxon>Bacteria</taxon>
        <taxon>Pseudomonadati</taxon>
        <taxon>Nitrospirota</taxon>
        <taxon>Nitrospiria</taxon>
        <taxon>Nitrospirales</taxon>
        <taxon>Nitrospiraceae</taxon>
        <taxon>Nitrospira</taxon>
    </lineage>
</organism>
<protein>
    <submittedName>
        <fullName evidence="3">Protein tyrosine phosphatase</fullName>
    </submittedName>
</protein>
<dbReference type="Pfam" id="PF13350">
    <property type="entry name" value="Y_phosphatase3"/>
    <property type="match status" value="1"/>
</dbReference>
<dbReference type="SUPFAM" id="SSF52799">
    <property type="entry name" value="(Phosphotyrosine protein) phosphatases II"/>
    <property type="match status" value="1"/>
</dbReference>
<dbReference type="PANTHER" id="PTHR31126">
    <property type="entry name" value="TYROSINE-PROTEIN PHOSPHATASE"/>
    <property type="match status" value="1"/>
</dbReference>
<dbReference type="PROSITE" id="PS50056">
    <property type="entry name" value="TYR_PHOSPHATASE_2"/>
    <property type="match status" value="1"/>
</dbReference>
<comment type="similarity">
    <text evidence="1">Belongs to the protein-tyrosine phosphatase family.</text>
</comment>
<gene>
    <name evidence="3" type="ORF">DNFV4_00785</name>
</gene>